<reference evidence="1 2" key="1">
    <citation type="journal article" date="2023" name="Arcadia Sci">
        <title>De novo assembly of a long-read Amblyomma americanum tick genome.</title>
        <authorList>
            <person name="Chou S."/>
            <person name="Poskanzer K.E."/>
            <person name="Rollins M."/>
            <person name="Thuy-Boun P.S."/>
        </authorList>
    </citation>
    <scope>NUCLEOTIDE SEQUENCE [LARGE SCALE GENOMIC DNA]</scope>
    <source>
        <strain evidence="1">F_SG_1</strain>
        <tissue evidence="1">Salivary glands</tissue>
    </source>
</reference>
<dbReference type="Gene3D" id="2.40.128.20">
    <property type="match status" value="1"/>
</dbReference>
<protein>
    <submittedName>
        <fullName evidence="1">Uncharacterized protein</fullName>
    </submittedName>
</protein>
<name>A0AAQ4FCS8_AMBAM</name>
<gene>
    <name evidence="1" type="ORF">V5799_009228</name>
</gene>
<dbReference type="AlphaFoldDB" id="A0AAQ4FCS8"/>
<dbReference type="Pfam" id="PF02098">
    <property type="entry name" value="His_binding"/>
    <property type="match status" value="1"/>
</dbReference>
<proteinExistence type="predicted"/>
<evidence type="ECO:0000313" key="2">
    <source>
        <dbReference type="Proteomes" id="UP001321473"/>
    </source>
</evidence>
<dbReference type="EMBL" id="JARKHS020004591">
    <property type="protein sequence ID" value="KAK8784408.1"/>
    <property type="molecule type" value="Genomic_DNA"/>
</dbReference>
<organism evidence="1 2">
    <name type="scientific">Amblyomma americanum</name>
    <name type="common">Lone star tick</name>
    <dbReference type="NCBI Taxonomy" id="6943"/>
    <lineage>
        <taxon>Eukaryota</taxon>
        <taxon>Metazoa</taxon>
        <taxon>Ecdysozoa</taxon>
        <taxon>Arthropoda</taxon>
        <taxon>Chelicerata</taxon>
        <taxon>Arachnida</taxon>
        <taxon>Acari</taxon>
        <taxon>Parasitiformes</taxon>
        <taxon>Ixodida</taxon>
        <taxon>Ixodoidea</taxon>
        <taxon>Ixodidae</taxon>
        <taxon>Amblyomminae</taxon>
        <taxon>Amblyomma</taxon>
    </lineage>
</organism>
<comment type="caution">
    <text evidence="1">The sequence shown here is derived from an EMBL/GenBank/DDBJ whole genome shotgun (WGS) entry which is preliminary data.</text>
</comment>
<evidence type="ECO:0000313" key="1">
    <source>
        <dbReference type="EMBL" id="KAK8784408.1"/>
    </source>
</evidence>
<accession>A0AAQ4FCS8</accession>
<keyword evidence="2" id="KW-1185">Reference proteome</keyword>
<dbReference type="InterPro" id="IPR002970">
    <property type="entry name" value="Tick_his-bd"/>
</dbReference>
<dbReference type="GO" id="GO:0030682">
    <property type="term" value="P:symbiont-mediated perturbation of host defenses"/>
    <property type="evidence" value="ECO:0007669"/>
    <property type="project" value="InterPro"/>
</dbReference>
<dbReference type="InterPro" id="IPR012674">
    <property type="entry name" value="Calycin"/>
</dbReference>
<sequence>MTKNKHNTCFVLVETRDGNQKACQLLLKASKFNRTLPRICEKVYKEQCLGDSVTLYDHSCLKKKTHQN</sequence>
<dbReference type="Proteomes" id="UP001321473">
    <property type="component" value="Unassembled WGS sequence"/>
</dbReference>
<dbReference type="GO" id="GO:0043176">
    <property type="term" value="F:amine binding"/>
    <property type="evidence" value="ECO:0007669"/>
    <property type="project" value="InterPro"/>
</dbReference>
<dbReference type="SUPFAM" id="SSF50814">
    <property type="entry name" value="Lipocalins"/>
    <property type="match status" value="1"/>
</dbReference>